<gene>
    <name evidence="1" type="ORF">GCM10017790_26930</name>
</gene>
<evidence type="ECO:0000313" key="2">
    <source>
        <dbReference type="Proteomes" id="UP000635387"/>
    </source>
</evidence>
<dbReference type="EMBL" id="BNAY01000003">
    <property type="protein sequence ID" value="GHH14042.1"/>
    <property type="molecule type" value="Genomic_DNA"/>
</dbReference>
<comment type="caution">
    <text evidence="1">The sequence shown here is derived from an EMBL/GenBank/DDBJ whole genome shotgun (WGS) entry which is preliminary data.</text>
</comment>
<sequence>MALDIFDEEARSLGLFVNERKTFYVGRDRYEGIVNAPAERLQEISGEVEEDLTLLGYEDGALTADASDVSSDVAIKILEYWKFERKEADKVDVGKEIEIIRLVKLAFDVLQGENDSSGLTFCHDVLRWEPQVTPAVASYMLSQAGLYPGKVQDVILKATASLPLTKWQNLWLLHVVAEGGNIPRNYPESFHEWLIGETRNSLEINRSEAVWALARNSDLGVDLWNNVSLRATRLGHPYLAAAFNGILPAAPRSLRPTSALDRKIVEWVEENSLICPF</sequence>
<protein>
    <submittedName>
        <fullName evidence="1">Uncharacterized protein</fullName>
    </submittedName>
</protein>
<dbReference type="Proteomes" id="UP000635387">
    <property type="component" value="Unassembled WGS sequence"/>
</dbReference>
<reference evidence="2" key="1">
    <citation type="journal article" date="2019" name="Int. J. Syst. Evol. Microbiol.">
        <title>The Global Catalogue of Microorganisms (GCM) 10K type strain sequencing project: providing services to taxonomists for standard genome sequencing and annotation.</title>
        <authorList>
            <consortium name="The Broad Institute Genomics Platform"/>
            <consortium name="The Broad Institute Genome Sequencing Center for Infectious Disease"/>
            <person name="Wu L."/>
            <person name="Ma J."/>
        </authorList>
    </citation>
    <scope>NUCLEOTIDE SEQUENCE [LARGE SCALE GENOMIC DNA]</scope>
    <source>
        <strain evidence="2">CGMCC 4.7683</strain>
    </source>
</reference>
<accession>A0ABQ3LEM7</accession>
<organism evidence="1 2">
    <name type="scientific">Amycolatopsis oliviviridis</name>
    <dbReference type="NCBI Taxonomy" id="1471590"/>
    <lineage>
        <taxon>Bacteria</taxon>
        <taxon>Bacillati</taxon>
        <taxon>Actinomycetota</taxon>
        <taxon>Actinomycetes</taxon>
        <taxon>Pseudonocardiales</taxon>
        <taxon>Pseudonocardiaceae</taxon>
        <taxon>Amycolatopsis</taxon>
    </lineage>
</organism>
<proteinExistence type="predicted"/>
<evidence type="ECO:0000313" key="1">
    <source>
        <dbReference type="EMBL" id="GHH14042.1"/>
    </source>
</evidence>
<keyword evidence="2" id="KW-1185">Reference proteome</keyword>
<name>A0ABQ3LEM7_9PSEU</name>